<dbReference type="STRING" id="504486.SAMN05660703_2884"/>
<name>A0A1W2CC76_9FLAO</name>
<dbReference type="EMBL" id="FWXO01000006">
    <property type="protein sequence ID" value="SMC82482.1"/>
    <property type="molecule type" value="Genomic_DNA"/>
</dbReference>
<proteinExistence type="predicted"/>
<dbReference type="Pfam" id="PF20050">
    <property type="entry name" value="DUF6452"/>
    <property type="match status" value="1"/>
</dbReference>
<evidence type="ECO:0000313" key="2">
    <source>
        <dbReference type="Proteomes" id="UP000192360"/>
    </source>
</evidence>
<dbReference type="AlphaFoldDB" id="A0A1W2CC76"/>
<keyword evidence="2" id="KW-1185">Reference proteome</keyword>
<evidence type="ECO:0000313" key="1">
    <source>
        <dbReference type="EMBL" id="SMC82482.1"/>
    </source>
</evidence>
<dbReference type="Proteomes" id="UP000192360">
    <property type="component" value="Unassembled WGS sequence"/>
</dbReference>
<protein>
    <submittedName>
        <fullName evidence="1">Uncharacterized protein</fullName>
    </submittedName>
</protein>
<organism evidence="1 2">
    <name type="scientific">Cellulophaga tyrosinoxydans</name>
    <dbReference type="NCBI Taxonomy" id="504486"/>
    <lineage>
        <taxon>Bacteria</taxon>
        <taxon>Pseudomonadati</taxon>
        <taxon>Bacteroidota</taxon>
        <taxon>Flavobacteriia</taxon>
        <taxon>Flavobacteriales</taxon>
        <taxon>Flavobacteriaceae</taxon>
        <taxon>Cellulophaga</taxon>
    </lineage>
</organism>
<reference evidence="1 2" key="1">
    <citation type="submission" date="2017-04" db="EMBL/GenBank/DDBJ databases">
        <authorList>
            <person name="Afonso C.L."/>
            <person name="Miller P.J."/>
            <person name="Scott M.A."/>
            <person name="Spackman E."/>
            <person name="Goraichik I."/>
            <person name="Dimitrov K.M."/>
            <person name="Suarez D.L."/>
            <person name="Swayne D.E."/>
        </authorList>
    </citation>
    <scope>NUCLEOTIDE SEQUENCE [LARGE SCALE GENOMIC DNA]</scope>
    <source>
        <strain evidence="1 2">DSM 21164</strain>
    </source>
</reference>
<dbReference type="InterPro" id="IPR045607">
    <property type="entry name" value="DUF6452"/>
</dbReference>
<accession>A0A1W2CC76</accession>
<dbReference type="RefSeq" id="WP_084062644.1">
    <property type="nucleotide sequence ID" value="NZ_FWXO01000006.1"/>
</dbReference>
<gene>
    <name evidence="1" type="ORF">SAMN05660703_2884</name>
</gene>
<dbReference type="OrthoDB" id="663527at2"/>
<sequence>MKKITYSIVLLLVFIGFNSCEKDDICVDGTTPLLIISFYDIDDTETLKAPANLVVKGQLYDDTFGAVITNTGTDSIQVPLRLEALNTVFSLTTNETTDATNDNEDQVNFIYTLKEVFVSRACGYIVNYENLTVDLTSDTNNWIKNIQVVNTTVENENAAHVKIYH</sequence>